<gene>
    <name evidence="2" type="ORF">XDN619_LOCUS6551</name>
</gene>
<dbReference type="InterPro" id="IPR028082">
    <property type="entry name" value="Peripla_BP_I"/>
</dbReference>
<feature type="signal peptide" evidence="1">
    <location>
        <begin position="1"/>
        <end position="21"/>
    </location>
</feature>
<evidence type="ECO:0000256" key="1">
    <source>
        <dbReference type="SAM" id="SignalP"/>
    </source>
</evidence>
<dbReference type="Proteomes" id="UP000663887">
    <property type="component" value="Unassembled WGS sequence"/>
</dbReference>
<protein>
    <recommendedName>
        <fullName evidence="4">Receptor ligand binding region domain-containing protein</fullName>
    </recommendedName>
</protein>
<reference evidence="2" key="1">
    <citation type="submission" date="2021-02" db="EMBL/GenBank/DDBJ databases">
        <authorList>
            <person name="Nowell W R."/>
        </authorList>
    </citation>
    <scope>NUCLEOTIDE SEQUENCE</scope>
</reference>
<dbReference type="Gene3D" id="3.40.50.2300">
    <property type="match status" value="2"/>
</dbReference>
<organism evidence="2 3">
    <name type="scientific">Rotaria magnacalcarata</name>
    <dbReference type="NCBI Taxonomy" id="392030"/>
    <lineage>
        <taxon>Eukaryota</taxon>
        <taxon>Metazoa</taxon>
        <taxon>Spiralia</taxon>
        <taxon>Gnathifera</taxon>
        <taxon>Rotifera</taxon>
        <taxon>Eurotatoria</taxon>
        <taxon>Bdelloidea</taxon>
        <taxon>Philodinida</taxon>
        <taxon>Philodinidae</taxon>
        <taxon>Rotaria</taxon>
    </lineage>
</organism>
<dbReference type="EMBL" id="CAJNRG010001873">
    <property type="protein sequence ID" value="CAF2040291.1"/>
    <property type="molecule type" value="Genomic_DNA"/>
</dbReference>
<evidence type="ECO:0000313" key="2">
    <source>
        <dbReference type="EMBL" id="CAF2040291.1"/>
    </source>
</evidence>
<sequence length="203" mass="23719">MSSCSYLLFFIILNRLSVVHLQTRRTLSPNMNCVTIPLATLSSRSDDNFSQLKHFTSWHFNSNYTSSCGKRSVKSLYAKSITTLVGSLCSILRSRSMLLIYSNEHIDEHHASPAAYLFFLKLFTLLDYPLLTFHFFHPFHPANFPSLRFFQLAPTYRQEARALISLMERYDWNAFSLIIDPRLPGEEELIDEFEEHNSESRHW</sequence>
<comment type="caution">
    <text evidence="2">The sequence shown here is derived from an EMBL/GenBank/DDBJ whole genome shotgun (WGS) entry which is preliminary data.</text>
</comment>
<evidence type="ECO:0008006" key="4">
    <source>
        <dbReference type="Google" id="ProtNLM"/>
    </source>
</evidence>
<name>A0A816NUM7_9BILA</name>
<dbReference type="SUPFAM" id="SSF53822">
    <property type="entry name" value="Periplasmic binding protein-like I"/>
    <property type="match status" value="1"/>
</dbReference>
<feature type="chain" id="PRO_5032494973" description="Receptor ligand binding region domain-containing protein" evidence="1">
    <location>
        <begin position="22"/>
        <end position="203"/>
    </location>
</feature>
<accession>A0A816NUM7</accession>
<dbReference type="AlphaFoldDB" id="A0A816NUM7"/>
<proteinExistence type="predicted"/>
<keyword evidence="1" id="KW-0732">Signal</keyword>
<evidence type="ECO:0000313" key="3">
    <source>
        <dbReference type="Proteomes" id="UP000663887"/>
    </source>
</evidence>